<dbReference type="AlphaFoldDB" id="A0AAE0W663"/>
<keyword evidence="9" id="KW-1185">Reference proteome</keyword>
<keyword evidence="4" id="KW-1000">Mitochondrion outer membrane</keyword>
<dbReference type="GO" id="GO:0008053">
    <property type="term" value="P:mitochondrial fusion"/>
    <property type="evidence" value="ECO:0007669"/>
    <property type="project" value="InterPro"/>
</dbReference>
<reference evidence="8" key="1">
    <citation type="journal article" date="2021" name="Genome Biol. Evol.">
        <title>A High-Quality Reference Genome for a Parasitic Bivalve with Doubly Uniparental Inheritance (Bivalvia: Unionida).</title>
        <authorList>
            <person name="Smith C.H."/>
        </authorList>
    </citation>
    <scope>NUCLEOTIDE SEQUENCE</scope>
    <source>
        <strain evidence="8">CHS0354</strain>
    </source>
</reference>
<dbReference type="Proteomes" id="UP001195483">
    <property type="component" value="Unassembled WGS sequence"/>
</dbReference>
<organism evidence="8 9">
    <name type="scientific">Potamilus streckersoni</name>
    <dbReference type="NCBI Taxonomy" id="2493646"/>
    <lineage>
        <taxon>Eukaryota</taxon>
        <taxon>Metazoa</taxon>
        <taxon>Spiralia</taxon>
        <taxon>Lophotrochozoa</taxon>
        <taxon>Mollusca</taxon>
        <taxon>Bivalvia</taxon>
        <taxon>Autobranchia</taxon>
        <taxon>Heteroconchia</taxon>
        <taxon>Palaeoheterodonta</taxon>
        <taxon>Unionida</taxon>
        <taxon>Unionoidea</taxon>
        <taxon>Unionidae</taxon>
        <taxon>Ambleminae</taxon>
        <taxon>Lampsilini</taxon>
        <taxon>Potamilus</taxon>
    </lineage>
</organism>
<keyword evidence="7" id="KW-0472">Membrane</keyword>
<gene>
    <name evidence="8" type="ORF">CHS0354_003801</name>
</gene>
<keyword evidence="3" id="KW-0812">Transmembrane</keyword>
<sequence length="514" mass="58508">MKENQMLMRKEMLTLTTNMNRIMAEFALTTHFEKETDILLEISDIPLRSKRSSSPSSFRSLLKQRSLSGSTSSLGAVSTGTASTITHGATDTTNMTPPQLCQLGLETLQQAISYWEDAVMKMGYLDENPYLAIPDPETATLQHHLENLLDMAYRMQDSYERQCERQGDQLAFESAVCAFAEAEHMIKTRSMSITSSSEGSFVSATDLADLSDLDAHREMFQHLALYEAGLMELKHGSVTCRALRPEMTECLSDTEFLAKLHCVRLALDTVFSKADNKELFAKIGRKIIGDLLIKTEKNPEDFYTSYDEMMAYVNDKEHWSQVEDELRSRGVKCFTFYDIVLDFILMDAFDDLENPPASVIAVVQNRWLTNSFKETALSTAVWSVLKAKRGMLKYPDGFISRFYCISETVSPLMAWGFLGPDSELKELCYYFKDLVLGFIRDMFSFQKSRYTSVEALAEDIVTFAKQRRGMDFVQTHYEVWIFPNSSQGMDLSSQGMDFSKLITRYGFVQTHHKA</sequence>
<dbReference type="InterPro" id="IPR019392">
    <property type="entry name" value="Miga"/>
</dbReference>
<evidence type="ECO:0000313" key="8">
    <source>
        <dbReference type="EMBL" id="KAK3602549.1"/>
    </source>
</evidence>
<dbReference type="PANTHER" id="PTHR21508">
    <property type="entry name" value="MITOGUARDIN"/>
    <property type="match status" value="1"/>
</dbReference>
<dbReference type="GO" id="GO:0005741">
    <property type="term" value="C:mitochondrial outer membrane"/>
    <property type="evidence" value="ECO:0007669"/>
    <property type="project" value="UniProtKB-SubCell"/>
</dbReference>
<evidence type="ECO:0000256" key="6">
    <source>
        <dbReference type="ARBA" id="ARBA00023128"/>
    </source>
</evidence>
<comment type="caution">
    <text evidence="8">The sequence shown here is derived from an EMBL/GenBank/DDBJ whole genome shotgun (WGS) entry which is preliminary data.</text>
</comment>
<evidence type="ECO:0000256" key="1">
    <source>
        <dbReference type="ARBA" id="ARBA00004294"/>
    </source>
</evidence>
<keyword evidence="5" id="KW-1133">Transmembrane helix</keyword>
<reference evidence="8" key="3">
    <citation type="submission" date="2023-05" db="EMBL/GenBank/DDBJ databases">
        <authorList>
            <person name="Smith C.H."/>
        </authorList>
    </citation>
    <scope>NUCLEOTIDE SEQUENCE</scope>
    <source>
        <strain evidence="8">CHS0354</strain>
        <tissue evidence="8">Mantle</tissue>
    </source>
</reference>
<reference evidence="8" key="2">
    <citation type="journal article" date="2021" name="Genome Biol. Evol.">
        <title>Developing a high-quality reference genome for a parasitic bivalve with doubly uniparental inheritance (Bivalvia: Unionida).</title>
        <authorList>
            <person name="Smith C.H."/>
        </authorList>
    </citation>
    <scope>NUCLEOTIDE SEQUENCE</scope>
    <source>
        <strain evidence="8">CHS0354</strain>
        <tissue evidence="8">Mantle</tissue>
    </source>
</reference>
<comment type="similarity">
    <text evidence="2">Belongs to the mitoguardin family.</text>
</comment>
<name>A0AAE0W663_9BIVA</name>
<evidence type="ECO:0000313" key="9">
    <source>
        <dbReference type="Proteomes" id="UP001195483"/>
    </source>
</evidence>
<evidence type="ECO:0000256" key="7">
    <source>
        <dbReference type="ARBA" id="ARBA00023136"/>
    </source>
</evidence>
<evidence type="ECO:0000256" key="5">
    <source>
        <dbReference type="ARBA" id="ARBA00022989"/>
    </source>
</evidence>
<accession>A0AAE0W663</accession>
<protein>
    <submittedName>
        <fullName evidence="8">Uncharacterized protein</fullName>
    </submittedName>
</protein>
<dbReference type="EMBL" id="JAEAOA010000298">
    <property type="protein sequence ID" value="KAK3602549.1"/>
    <property type="molecule type" value="Genomic_DNA"/>
</dbReference>
<proteinExistence type="inferred from homology"/>
<evidence type="ECO:0000256" key="4">
    <source>
        <dbReference type="ARBA" id="ARBA00022787"/>
    </source>
</evidence>
<dbReference type="PANTHER" id="PTHR21508:SF5">
    <property type="entry name" value="MITOGUARDIN"/>
    <property type="match status" value="1"/>
</dbReference>
<evidence type="ECO:0000256" key="2">
    <source>
        <dbReference type="ARBA" id="ARBA00008969"/>
    </source>
</evidence>
<dbReference type="Pfam" id="PF10265">
    <property type="entry name" value="Miga"/>
    <property type="match status" value="1"/>
</dbReference>
<keyword evidence="6" id="KW-0496">Mitochondrion</keyword>
<comment type="subcellular location">
    <subcellularLocation>
        <location evidence="1">Mitochondrion outer membrane</location>
    </subcellularLocation>
</comment>
<evidence type="ECO:0000256" key="3">
    <source>
        <dbReference type="ARBA" id="ARBA00022692"/>
    </source>
</evidence>